<dbReference type="AlphaFoldDB" id="A0A1B6NUX4"/>
<evidence type="ECO:0000313" key="1">
    <source>
        <dbReference type="EMBL" id="KTF07250.1"/>
    </source>
</evidence>
<comment type="caution">
    <text evidence="1">The sequence shown here is derived from an EMBL/GenBank/DDBJ whole genome shotgun (WGS) entry which is preliminary data.</text>
</comment>
<reference evidence="1" key="1">
    <citation type="submission" date="2013-11" db="EMBL/GenBank/DDBJ databases">
        <title>Microbial diversity, functional groups and degradation webs in Northern and Southern Mediterranean and Red Sea marine crude oil polluted sites.</title>
        <authorList>
            <person name="Daffonchio D."/>
            <person name="Mapelli F."/>
            <person name="Ferrer M."/>
            <person name="Richter M."/>
            <person name="Cherif A."/>
            <person name="Malkawi H.I."/>
            <person name="Yakimov M.M."/>
            <person name="Abdel-Fattah Y.R."/>
            <person name="Blaghen M."/>
            <person name="Golyshin P.N."/>
            <person name="Kalogerakis N."/>
            <person name="Boon N."/>
            <person name="Magagnini M."/>
            <person name="Fava F."/>
        </authorList>
    </citation>
    <scope>NUCLEOTIDE SEQUENCE</scope>
</reference>
<sequence length="31" mass="3378">FLPKLVTSFVGQIVGLTSDECLKSKVRVEIA</sequence>
<organism evidence="1">
    <name type="scientific">marine sediment metagenome</name>
    <dbReference type="NCBI Taxonomy" id="412755"/>
    <lineage>
        <taxon>unclassified sequences</taxon>
        <taxon>metagenomes</taxon>
        <taxon>ecological metagenomes</taxon>
    </lineage>
</organism>
<feature type="non-terminal residue" evidence="1">
    <location>
        <position position="1"/>
    </location>
</feature>
<protein>
    <submittedName>
        <fullName evidence="1">Uncharacterized protein</fullName>
    </submittedName>
</protein>
<gene>
    <name evidence="1" type="ORF">MGSAQ_001259</name>
</gene>
<accession>A0A1B6NUX4</accession>
<proteinExistence type="predicted"/>
<name>A0A1B6NUX4_9ZZZZ</name>
<dbReference type="EMBL" id="AYSL01000664">
    <property type="protein sequence ID" value="KTF07250.1"/>
    <property type="molecule type" value="Genomic_DNA"/>
</dbReference>